<sequence>MCILYAGSVRAGVDTLHCQDLRVSSNDPIGQSSLCVVQVHQHHSAVPTCTTPDLLLDLWWSMMADRYTIAGRGWLLTYSVLHNALFSCLVHTSASGDGSQEGAAWGIVRVLREMADAGKAINTIIEANQASVHQPRSEVSSLLDLCVIMPRGSVLRSGSTVKCLAYRDTIGYPTPEHKNRSHTNFNPPLAPEPVMLWRTMLNYRRSLSLAILLALFFTHIGQDTDQSKSRLRLFCQASMAQAAQKFLQRITVCLLLYSAWLLITGLPRTPEFFFSTAHTTLSVVSCVESVGPILLSFINHDGLAIAIMAALLCLSMSLRGTLSINLPAWIDPLDHISPAKWEVQVSACAETIDLTSCTALSGKDVPTLYGVKKFLATACGILLGLVIGHRLVAFMVIKPTYLNRSLSNCSQVQSHNATLDSQLQSYVYLLYRPTFPASGSQKAHCIHQHQRHGVMLRNTTRSDRIGVTCTWPAPSTASSENLVNLEDTVDRLLAWAITHGFFAAAIFMGLVVPGLTAVIDMKFGQKLFWEAGLDESVHAIDSRLCKLEDDDEFAVGRRPDILVVKAGVGVARSGQLRVTQEDIVIFDMESGPGAPLSFSASSSAGLLEELSDVDRDLRDDDQWVGENQCKRPTEHEKTLTHTLTIYGHSP</sequence>
<dbReference type="AlphaFoldDB" id="M3A2X3"/>
<feature type="transmembrane region" description="Helical" evidence="6">
    <location>
        <begin position="246"/>
        <end position="266"/>
    </location>
</feature>
<dbReference type="InterPro" id="IPR050352">
    <property type="entry name" value="ABCG_transporters"/>
</dbReference>
<protein>
    <submittedName>
        <fullName evidence="7">Uncharacterized protein</fullName>
    </submittedName>
</protein>
<dbReference type="GO" id="GO:0016020">
    <property type="term" value="C:membrane"/>
    <property type="evidence" value="ECO:0007669"/>
    <property type="project" value="UniProtKB-SubCell"/>
</dbReference>
<organism evidence="7 8">
    <name type="scientific">Pseudocercospora fijiensis (strain CIRAD86)</name>
    <name type="common">Black leaf streak disease fungus</name>
    <name type="synonym">Mycosphaerella fijiensis</name>
    <dbReference type="NCBI Taxonomy" id="383855"/>
    <lineage>
        <taxon>Eukaryota</taxon>
        <taxon>Fungi</taxon>
        <taxon>Dikarya</taxon>
        <taxon>Ascomycota</taxon>
        <taxon>Pezizomycotina</taxon>
        <taxon>Dothideomycetes</taxon>
        <taxon>Dothideomycetidae</taxon>
        <taxon>Mycosphaerellales</taxon>
        <taxon>Mycosphaerellaceae</taxon>
        <taxon>Pseudocercospora</taxon>
    </lineage>
</organism>
<dbReference type="eggNOG" id="KOG0065">
    <property type="taxonomic scope" value="Eukaryota"/>
</dbReference>
<dbReference type="Proteomes" id="UP000016932">
    <property type="component" value="Unassembled WGS sequence"/>
</dbReference>
<evidence type="ECO:0000256" key="5">
    <source>
        <dbReference type="ARBA" id="ARBA00023136"/>
    </source>
</evidence>
<evidence type="ECO:0000256" key="1">
    <source>
        <dbReference type="ARBA" id="ARBA00004141"/>
    </source>
</evidence>
<gene>
    <name evidence="7" type="ORF">MYCFIDRAFT_178932</name>
</gene>
<dbReference type="OrthoDB" id="66620at2759"/>
<keyword evidence="8" id="KW-1185">Reference proteome</keyword>
<dbReference type="PANTHER" id="PTHR48041">
    <property type="entry name" value="ABC TRANSPORTER G FAMILY MEMBER 28"/>
    <property type="match status" value="1"/>
</dbReference>
<keyword evidence="3 6" id="KW-0812">Transmembrane</keyword>
<keyword evidence="2" id="KW-0813">Transport</keyword>
<dbReference type="KEGG" id="pfj:MYCFIDRAFT_178932"/>
<feature type="transmembrane region" description="Helical" evidence="6">
    <location>
        <begin position="374"/>
        <end position="397"/>
    </location>
</feature>
<evidence type="ECO:0000256" key="6">
    <source>
        <dbReference type="SAM" id="Phobius"/>
    </source>
</evidence>
<evidence type="ECO:0000313" key="7">
    <source>
        <dbReference type="EMBL" id="EME78841.1"/>
    </source>
</evidence>
<evidence type="ECO:0000256" key="2">
    <source>
        <dbReference type="ARBA" id="ARBA00022448"/>
    </source>
</evidence>
<dbReference type="GO" id="GO:0042626">
    <property type="term" value="F:ATPase-coupled transmembrane transporter activity"/>
    <property type="evidence" value="ECO:0007669"/>
    <property type="project" value="TreeGrafter"/>
</dbReference>
<dbReference type="RefSeq" id="XP_007931103.1">
    <property type="nucleotide sequence ID" value="XM_007932912.1"/>
</dbReference>
<feature type="transmembrane region" description="Helical" evidence="6">
    <location>
        <begin position="302"/>
        <end position="322"/>
    </location>
</feature>
<keyword evidence="4 6" id="KW-1133">Transmembrane helix</keyword>
<dbReference type="PANTHER" id="PTHR48041:SF119">
    <property type="entry name" value="ROA1P"/>
    <property type="match status" value="1"/>
</dbReference>
<evidence type="ECO:0000313" key="8">
    <source>
        <dbReference type="Proteomes" id="UP000016932"/>
    </source>
</evidence>
<dbReference type="EMBL" id="KB446563">
    <property type="protein sequence ID" value="EME78841.1"/>
    <property type="molecule type" value="Genomic_DNA"/>
</dbReference>
<reference evidence="7 8" key="1">
    <citation type="journal article" date="2012" name="PLoS Pathog.">
        <title>Diverse lifestyles and strategies of plant pathogenesis encoded in the genomes of eighteen Dothideomycetes fungi.</title>
        <authorList>
            <person name="Ohm R.A."/>
            <person name="Feau N."/>
            <person name="Henrissat B."/>
            <person name="Schoch C.L."/>
            <person name="Horwitz B.A."/>
            <person name="Barry K.W."/>
            <person name="Condon B.J."/>
            <person name="Copeland A.C."/>
            <person name="Dhillon B."/>
            <person name="Glaser F."/>
            <person name="Hesse C.N."/>
            <person name="Kosti I."/>
            <person name="LaButti K."/>
            <person name="Lindquist E.A."/>
            <person name="Lucas S."/>
            <person name="Salamov A.A."/>
            <person name="Bradshaw R.E."/>
            <person name="Ciuffetti L."/>
            <person name="Hamelin R.C."/>
            <person name="Kema G.H.J."/>
            <person name="Lawrence C."/>
            <person name="Scott J.A."/>
            <person name="Spatafora J.W."/>
            <person name="Turgeon B.G."/>
            <person name="de Wit P.J.G.M."/>
            <person name="Zhong S."/>
            <person name="Goodwin S.B."/>
            <person name="Grigoriev I.V."/>
        </authorList>
    </citation>
    <scope>NUCLEOTIDE SEQUENCE [LARGE SCALE GENOMIC DNA]</scope>
    <source>
        <strain evidence="7 8">CIRAD86</strain>
    </source>
</reference>
<feature type="transmembrane region" description="Helical" evidence="6">
    <location>
        <begin position="492"/>
        <end position="515"/>
    </location>
</feature>
<evidence type="ECO:0000256" key="4">
    <source>
        <dbReference type="ARBA" id="ARBA00022989"/>
    </source>
</evidence>
<dbReference type="HOGENOM" id="CLU_421565_0_0_1"/>
<name>M3A2X3_PSEFD</name>
<comment type="subcellular location">
    <subcellularLocation>
        <location evidence="1">Membrane</location>
        <topology evidence="1">Multi-pass membrane protein</topology>
    </subcellularLocation>
</comment>
<feature type="transmembrane region" description="Helical" evidence="6">
    <location>
        <begin position="272"/>
        <end position="295"/>
    </location>
</feature>
<proteinExistence type="predicted"/>
<dbReference type="GeneID" id="19334018"/>
<evidence type="ECO:0000256" key="3">
    <source>
        <dbReference type="ARBA" id="ARBA00022692"/>
    </source>
</evidence>
<keyword evidence="5 6" id="KW-0472">Membrane</keyword>
<dbReference type="VEuPathDB" id="FungiDB:MYCFIDRAFT_178932"/>
<accession>M3A2X3</accession>